<reference evidence="1 2" key="1">
    <citation type="submission" date="2015-01" db="EMBL/GenBank/DDBJ databases">
        <title>Evolution of Trichinella species and genotypes.</title>
        <authorList>
            <person name="Korhonen P.K."/>
            <person name="Edoardo P."/>
            <person name="Giuseppe L.R."/>
            <person name="Gasser R.B."/>
        </authorList>
    </citation>
    <scope>NUCLEOTIDE SEQUENCE [LARGE SCALE GENOMIC DNA]</scope>
    <source>
        <strain evidence="1">ISS3</strain>
    </source>
</reference>
<comment type="caution">
    <text evidence="1">The sequence shown here is derived from an EMBL/GenBank/DDBJ whole genome shotgun (WGS) entry which is preliminary data.</text>
</comment>
<dbReference type="InParanoid" id="A0A0V0ZWX6"/>
<dbReference type="EMBL" id="JYDH01002204">
    <property type="protein sequence ID" value="KRY17025.1"/>
    <property type="molecule type" value="Genomic_DNA"/>
</dbReference>
<protein>
    <submittedName>
        <fullName evidence="1">Uncharacterized protein</fullName>
    </submittedName>
</protein>
<keyword evidence="2" id="KW-1185">Reference proteome</keyword>
<accession>A0A0V0ZWX6</accession>
<sequence>MEKYTLTLHINCGDLHKVDSEILGQQHLIIWTKPSQDHESGQTIWAQPY</sequence>
<name>A0A0V0ZWX6_TRISP</name>
<dbReference type="AlphaFoldDB" id="A0A0V0ZWX6"/>
<dbReference type="Proteomes" id="UP000054776">
    <property type="component" value="Unassembled WGS sequence"/>
</dbReference>
<proteinExistence type="predicted"/>
<evidence type="ECO:0000313" key="1">
    <source>
        <dbReference type="EMBL" id="KRY17025.1"/>
    </source>
</evidence>
<organism evidence="1 2">
    <name type="scientific">Trichinella spiralis</name>
    <name type="common">Trichina worm</name>
    <dbReference type="NCBI Taxonomy" id="6334"/>
    <lineage>
        <taxon>Eukaryota</taxon>
        <taxon>Metazoa</taxon>
        <taxon>Ecdysozoa</taxon>
        <taxon>Nematoda</taxon>
        <taxon>Enoplea</taxon>
        <taxon>Dorylaimia</taxon>
        <taxon>Trichinellida</taxon>
        <taxon>Trichinellidae</taxon>
        <taxon>Trichinella</taxon>
    </lineage>
</organism>
<evidence type="ECO:0000313" key="2">
    <source>
        <dbReference type="Proteomes" id="UP000054776"/>
    </source>
</evidence>
<gene>
    <name evidence="1" type="ORF">T01_5844</name>
</gene>